<sequence length="76" mass="8325">MLKLKAYNASIVQDNCPDGEDILPEVPTESVPEIDQTLQGGKIKELGLPAKVGLNLKVQSGAQNRPLYEKRFRSSS</sequence>
<dbReference type="AlphaFoldDB" id="A0A9W5Z1K7"/>
<evidence type="ECO:0000313" key="2">
    <source>
        <dbReference type="Proteomes" id="UP001143548"/>
    </source>
</evidence>
<organism evidence="1 2">
    <name type="scientific">Aspergillus brasiliensis</name>
    <dbReference type="NCBI Taxonomy" id="319629"/>
    <lineage>
        <taxon>Eukaryota</taxon>
        <taxon>Fungi</taxon>
        <taxon>Dikarya</taxon>
        <taxon>Ascomycota</taxon>
        <taxon>Pezizomycotina</taxon>
        <taxon>Eurotiomycetes</taxon>
        <taxon>Eurotiomycetidae</taxon>
        <taxon>Eurotiales</taxon>
        <taxon>Aspergillaceae</taxon>
        <taxon>Aspergillus</taxon>
        <taxon>Aspergillus subgen. Circumdati</taxon>
    </lineage>
</organism>
<comment type="caution">
    <text evidence="1">The sequence shown here is derived from an EMBL/GenBank/DDBJ whole genome shotgun (WGS) entry which is preliminary data.</text>
</comment>
<protein>
    <submittedName>
        <fullName evidence="1">Uncharacterized protein</fullName>
    </submittedName>
</protein>
<dbReference type="Proteomes" id="UP001143548">
    <property type="component" value="Unassembled WGS sequence"/>
</dbReference>
<accession>A0A9W5Z1K7</accession>
<name>A0A9W5Z1K7_9EURO</name>
<proteinExistence type="predicted"/>
<gene>
    <name evidence="1" type="ORF">AbraCBS73388_004653</name>
</gene>
<reference evidence="1" key="1">
    <citation type="submission" date="2022-07" db="EMBL/GenBank/DDBJ databases">
        <title>Taxonomy of Aspergillus series Nigri: significant species reduction supported by multi-species coalescent approaches.</title>
        <authorList>
            <person name="Bian C."/>
            <person name="Kusuya Y."/>
            <person name="Sklenar F."/>
            <person name="D'hooge E."/>
            <person name="Yaguchi T."/>
            <person name="Takahashi H."/>
            <person name="Hubka V."/>
        </authorList>
    </citation>
    <scope>NUCLEOTIDE SEQUENCE</scope>
    <source>
        <strain evidence="1">CBS 733.88</strain>
    </source>
</reference>
<evidence type="ECO:0000313" key="1">
    <source>
        <dbReference type="EMBL" id="GKZ27435.1"/>
    </source>
</evidence>
<dbReference type="EMBL" id="BROQ01000213">
    <property type="protein sequence ID" value="GKZ27435.1"/>
    <property type="molecule type" value="Genomic_DNA"/>
</dbReference>